<keyword evidence="5" id="KW-0472">Membrane</keyword>
<dbReference type="GO" id="GO:0009847">
    <property type="term" value="P:spore germination"/>
    <property type="evidence" value="ECO:0007669"/>
    <property type="project" value="InterPro"/>
</dbReference>
<evidence type="ECO:0000313" key="12">
    <source>
        <dbReference type="Proteomes" id="UP000656813"/>
    </source>
</evidence>
<feature type="compositionally biased region" description="Polar residues" evidence="8">
    <location>
        <begin position="204"/>
        <end position="229"/>
    </location>
</feature>
<dbReference type="PANTHER" id="PTHR35789">
    <property type="entry name" value="SPORE GERMINATION PROTEIN B3"/>
    <property type="match status" value="1"/>
</dbReference>
<keyword evidence="4" id="KW-0732">Signal</keyword>
<dbReference type="Pfam" id="PF25198">
    <property type="entry name" value="Spore_GerAC_N"/>
    <property type="match status" value="1"/>
</dbReference>
<dbReference type="InterPro" id="IPR038501">
    <property type="entry name" value="Spore_GerAC_C_sf"/>
</dbReference>
<comment type="subcellular location">
    <subcellularLocation>
        <location evidence="1">Membrane</location>
        <topology evidence="1">Lipid-anchor</topology>
    </subcellularLocation>
</comment>
<dbReference type="InterPro" id="IPR057336">
    <property type="entry name" value="GerAC_N"/>
</dbReference>
<proteinExistence type="inferred from homology"/>
<accession>A0A8J3A058</accession>
<evidence type="ECO:0000256" key="6">
    <source>
        <dbReference type="ARBA" id="ARBA00023139"/>
    </source>
</evidence>
<protein>
    <recommendedName>
        <fullName evidence="13">Spore germination protein KC</fullName>
    </recommendedName>
</protein>
<feature type="domain" description="Spore germination protein N-terminal" evidence="10">
    <location>
        <begin position="30"/>
        <end position="202"/>
    </location>
</feature>
<evidence type="ECO:0000259" key="10">
    <source>
        <dbReference type="Pfam" id="PF25198"/>
    </source>
</evidence>
<dbReference type="Proteomes" id="UP000656813">
    <property type="component" value="Unassembled WGS sequence"/>
</dbReference>
<dbReference type="EMBL" id="BMFV01000051">
    <property type="protein sequence ID" value="GGH88421.1"/>
    <property type="molecule type" value="Genomic_DNA"/>
</dbReference>
<sequence length="430" mass="47828">MNKTKPFLLKLLFPFLLLFVSIGLTGCWSAHEVNDLAIVNVMGIDQTKTGQLKVTTVIVKPPELFSESPIGSGNPNRSPFLIQTITGKSMFDVMEKLSNALSGKIYLGHLNIVVFGKEAAKHKMGNSLDFLKREHDFRPNIKLLVSRTTAEEIVKQRPILNSTIGLEIQDLVKSSRFSTSSMVSDIMKFSEKLEGDIEDAYTGSVNTVSNNDDSHSNEQTLSTQGQVQPRNRIEEQSNENPKSDAHALRLQGTAVFNDGHLQGFLDQDETEGLLLLKGKLHSGSVILDCGPNDNGAVGLKMMHSQSSYSPHLSQGTPTMDVNINVKADIGDYTCAEKTINTGRMNELNHQFENVLEHQVNEVLAIAQKQWQTDIFGFGKTFYQKYPDEWKALAPHWKQGLLKQMDVHVDISANIERYGLSKEAVKANESR</sequence>
<evidence type="ECO:0000259" key="9">
    <source>
        <dbReference type="Pfam" id="PF05504"/>
    </source>
</evidence>
<keyword evidence="12" id="KW-1185">Reference proteome</keyword>
<dbReference type="NCBIfam" id="TIGR02887">
    <property type="entry name" value="spore_ger_x_C"/>
    <property type="match status" value="1"/>
</dbReference>
<dbReference type="Gene3D" id="3.30.300.210">
    <property type="entry name" value="Nutrient germinant receptor protein C, domain 3"/>
    <property type="match status" value="1"/>
</dbReference>
<keyword evidence="3" id="KW-0309">Germination</keyword>
<evidence type="ECO:0000256" key="3">
    <source>
        <dbReference type="ARBA" id="ARBA00022544"/>
    </source>
</evidence>
<evidence type="ECO:0000256" key="5">
    <source>
        <dbReference type="ARBA" id="ARBA00023136"/>
    </source>
</evidence>
<evidence type="ECO:0000256" key="8">
    <source>
        <dbReference type="SAM" id="MobiDB-lite"/>
    </source>
</evidence>
<gene>
    <name evidence="11" type="ORF">GCM10007096_40720</name>
</gene>
<dbReference type="PANTHER" id="PTHR35789:SF1">
    <property type="entry name" value="SPORE GERMINATION PROTEIN B3"/>
    <property type="match status" value="1"/>
</dbReference>
<evidence type="ECO:0000313" key="11">
    <source>
        <dbReference type="EMBL" id="GGH88421.1"/>
    </source>
</evidence>
<dbReference type="Pfam" id="PF05504">
    <property type="entry name" value="Spore_GerAC"/>
    <property type="match status" value="1"/>
</dbReference>
<evidence type="ECO:0000256" key="1">
    <source>
        <dbReference type="ARBA" id="ARBA00004635"/>
    </source>
</evidence>
<dbReference type="RefSeq" id="WP_188499224.1">
    <property type="nucleotide sequence ID" value="NZ_BMFV01000051.1"/>
</dbReference>
<comment type="caution">
    <text evidence="11">The sequence shown here is derived from an EMBL/GenBank/DDBJ whole genome shotgun (WGS) entry which is preliminary data.</text>
</comment>
<reference evidence="11" key="1">
    <citation type="journal article" date="2014" name="Int. J. Syst. Evol. Microbiol.">
        <title>Complete genome sequence of Corynebacterium casei LMG S-19264T (=DSM 44701T), isolated from a smear-ripened cheese.</title>
        <authorList>
            <consortium name="US DOE Joint Genome Institute (JGI-PGF)"/>
            <person name="Walter F."/>
            <person name="Albersmeier A."/>
            <person name="Kalinowski J."/>
            <person name="Ruckert C."/>
        </authorList>
    </citation>
    <scope>NUCLEOTIDE SEQUENCE</scope>
    <source>
        <strain evidence="11">CGMCC 1.12777</strain>
    </source>
</reference>
<reference evidence="11" key="2">
    <citation type="submission" date="2020-09" db="EMBL/GenBank/DDBJ databases">
        <authorList>
            <person name="Sun Q."/>
            <person name="Zhou Y."/>
        </authorList>
    </citation>
    <scope>NUCLEOTIDE SEQUENCE</scope>
    <source>
        <strain evidence="11">CGMCC 1.12777</strain>
    </source>
</reference>
<dbReference type="PROSITE" id="PS51257">
    <property type="entry name" value="PROKAR_LIPOPROTEIN"/>
    <property type="match status" value="1"/>
</dbReference>
<dbReference type="InterPro" id="IPR008844">
    <property type="entry name" value="Spore_GerAC-like"/>
</dbReference>
<feature type="region of interest" description="Disordered" evidence="8">
    <location>
        <begin position="204"/>
        <end position="245"/>
    </location>
</feature>
<evidence type="ECO:0000256" key="7">
    <source>
        <dbReference type="ARBA" id="ARBA00023288"/>
    </source>
</evidence>
<evidence type="ECO:0000256" key="4">
    <source>
        <dbReference type="ARBA" id="ARBA00022729"/>
    </source>
</evidence>
<feature type="compositionally biased region" description="Basic and acidic residues" evidence="8">
    <location>
        <begin position="231"/>
        <end position="245"/>
    </location>
</feature>
<dbReference type="AlphaFoldDB" id="A0A8J3A058"/>
<evidence type="ECO:0000256" key="2">
    <source>
        <dbReference type="ARBA" id="ARBA00007886"/>
    </source>
</evidence>
<organism evidence="11 12">
    <name type="scientific">Pullulanibacillus pueri</name>
    <dbReference type="NCBI Taxonomy" id="1437324"/>
    <lineage>
        <taxon>Bacteria</taxon>
        <taxon>Bacillati</taxon>
        <taxon>Bacillota</taxon>
        <taxon>Bacilli</taxon>
        <taxon>Bacillales</taxon>
        <taxon>Sporolactobacillaceae</taxon>
        <taxon>Pullulanibacillus</taxon>
    </lineage>
</organism>
<keyword evidence="7" id="KW-0449">Lipoprotein</keyword>
<evidence type="ECO:0008006" key="13">
    <source>
        <dbReference type="Google" id="ProtNLM"/>
    </source>
</evidence>
<name>A0A8J3A058_9BACL</name>
<feature type="domain" description="Spore germination GerAC-like C-terminal" evidence="9">
    <location>
        <begin position="251"/>
        <end position="418"/>
    </location>
</feature>
<keyword evidence="6" id="KW-0564">Palmitate</keyword>
<dbReference type="GO" id="GO:0016020">
    <property type="term" value="C:membrane"/>
    <property type="evidence" value="ECO:0007669"/>
    <property type="project" value="UniProtKB-SubCell"/>
</dbReference>
<dbReference type="InterPro" id="IPR046953">
    <property type="entry name" value="Spore_GerAC-like_C"/>
</dbReference>
<comment type="similarity">
    <text evidence="2">Belongs to the GerABKC lipoprotein family.</text>
</comment>